<feature type="compositionally biased region" description="Basic and acidic residues" evidence="1">
    <location>
        <begin position="107"/>
        <end position="128"/>
    </location>
</feature>
<dbReference type="RefSeq" id="XP_028474093.1">
    <property type="nucleotide sequence ID" value="XM_028617630.1"/>
</dbReference>
<dbReference type="GeneID" id="39586412"/>
<gene>
    <name evidence="2" type="ORF">EHS24_001869</name>
</gene>
<name>A0A427XJC6_9TREE</name>
<feature type="region of interest" description="Disordered" evidence="1">
    <location>
        <begin position="1"/>
        <end position="80"/>
    </location>
</feature>
<feature type="compositionally biased region" description="Polar residues" evidence="1">
    <location>
        <begin position="22"/>
        <end position="39"/>
    </location>
</feature>
<keyword evidence="3" id="KW-1185">Reference proteome</keyword>
<evidence type="ECO:0000313" key="3">
    <source>
        <dbReference type="Proteomes" id="UP000279236"/>
    </source>
</evidence>
<proteinExistence type="predicted"/>
<sequence>MRTRTTLYNSDGPPKGHEDNTRGPSTRSRSWLRSGTSRLDTSDDTQPPAVIESQRGWTHEVKHPAQDYHSLRPSTRSVTRGRMQIDHEAATQSIVDDRFLLEPVTEDTQHLDEKGRERAGKQQRRDVQSSRSPTPFSTNGHAVTIDHRFYPHIIDSVVDHLPYGSQLVLRGASKSFRDRINALLVQHLLLSFTGITAAKGPIPFMPDYATAKSNPSNILAAVAVIDLCCYEDFPVPQDTKETLQQLNPRVIRIHNCEANLYLPQPCNAKVLVLFLETVTKQCRFMDIPLSLDKLILHVRYAYPGFHGCGPPHFAGPLPKEAVFVFSSSDGRNGRGEDYGSKKKKCAHVVGKLFEFLLHPILEAVTKGYAPTLTIVDLPVVDLAWKDTEPRAPALRREACRQRLRECLIPYTAFGYLHSPALINEVVSKLRFVSRKEYSQMLPRRDFLLETRVVARDCSP</sequence>
<evidence type="ECO:0000313" key="2">
    <source>
        <dbReference type="EMBL" id="RSH78946.1"/>
    </source>
</evidence>
<evidence type="ECO:0000256" key="1">
    <source>
        <dbReference type="SAM" id="MobiDB-lite"/>
    </source>
</evidence>
<dbReference type="EMBL" id="RSCE01000011">
    <property type="protein sequence ID" value="RSH78946.1"/>
    <property type="molecule type" value="Genomic_DNA"/>
</dbReference>
<dbReference type="AlphaFoldDB" id="A0A427XJC6"/>
<dbReference type="Proteomes" id="UP000279236">
    <property type="component" value="Unassembled WGS sequence"/>
</dbReference>
<organism evidence="2 3">
    <name type="scientific">Apiotrichum porosum</name>
    <dbReference type="NCBI Taxonomy" id="105984"/>
    <lineage>
        <taxon>Eukaryota</taxon>
        <taxon>Fungi</taxon>
        <taxon>Dikarya</taxon>
        <taxon>Basidiomycota</taxon>
        <taxon>Agaricomycotina</taxon>
        <taxon>Tremellomycetes</taxon>
        <taxon>Trichosporonales</taxon>
        <taxon>Trichosporonaceae</taxon>
        <taxon>Apiotrichum</taxon>
    </lineage>
</organism>
<comment type="caution">
    <text evidence="2">The sequence shown here is derived from an EMBL/GenBank/DDBJ whole genome shotgun (WGS) entry which is preliminary data.</text>
</comment>
<protein>
    <submittedName>
        <fullName evidence="2">Uncharacterized protein</fullName>
    </submittedName>
</protein>
<feature type="compositionally biased region" description="Polar residues" evidence="1">
    <location>
        <begin position="129"/>
        <end position="141"/>
    </location>
</feature>
<reference evidence="2 3" key="1">
    <citation type="submission" date="2018-11" db="EMBL/GenBank/DDBJ databases">
        <title>Genome sequence of Apiotrichum porosum DSM 27194.</title>
        <authorList>
            <person name="Aliyu H."/>
            <person name="Gorte O."/>
            <person name="Ochsenreither K."/>
        </authorList>
    </citation>
    <scope>NUCLEOTIDE SEQUENCE [LARGE SCALE GENOMIC DNA]</scope>
    <source>
        <strain evidence="2 3">DSM 27194</strain>
    </source>
</reference>
<accession>A0A427XJC6</accession>
<feature type="region of interest" description="Disordered" evidence="1">
    <location>
        <begin position="107"/>
        <end position="141"/>
    </location>
</feature>
<feature type="compositionally biased region" description="Basic and acidic residues" evidence="1">
    <location>
        <begin position="57"/>
        <end position="70"/>
    </location>
</feature>